<dbReference type="InterPro" id="IPR006311">
    <property type="entry name" value="TAT_signal"/>
</dbReference>
<evidence type="ECO:0000256" key="3">
    <source>
        <dbReference type="SAM" id="SignalP"/>
    </source>
</evidence>
<evidence type="ECO:0000256" key="1">
    <source>
        <dbReference type="ARBA" id="ARBA00003565"/>
    </source>
</evidence>
<comment type="caution">
    <text evidence="5">The sequence shown here is derived from an EMBL/GenBank/DDBJ whole genome shotgun (WGS) entry which is preliminary data.</text>
</comment>
<evidence type="ECO:0000313" key="5">
    <source>
        <dbReference type="EMBL" id="KWT69849.1"/>
    </source>
</evidence>
<dbReference type="PANTHER" id="PTHR13887">
    <property type="entry name" value="GLUTATHIONE S-TRANSFERASE KAPPA"/>
    <property type="match status" value="1"/>
</dbReference>
<sequence>MSASKISSGRYMFARRAVLTAACATALGAALALPLAAQSRGPSEVPVAELMKPVGLPDLAIGPDDAKVTVVEYASMTCGHCATFTNNVWPDFKKKYIDSGKVRYVFREFPLDNLAAAASMLARCAGNDKALPMIEVLFEKQNEWAFGEGNPVPRLFEIAKQAGFTQESFDKCLTDQKLLDDITAGRTRASEVFGVSATPTFYVNGKKLEGGNTMDKFDAAIEPLLEKN</sequence>
<reference evidence="5 6" key="1">
    <citation type="submission" date="2015-10" db="EMBL/GenBank/DDBJ databases">
        <title>Transcriptomic analysis of a linuron degrading triple-species bacterial consortium.</title>
        <authorList>
            <person name="Albers P."/>
        </authorList>
    </citation>
    <scope>NUCLEOTIDE SEQUENCE [LARGE SCALE GENOMIC DNA]</scope>
    <source>
        <strain evidence="5 6">WDL6</strain>
    </source>
</reference>
<dbReference type="Proteomes" id="UP000059074">
    <property type="component" value="Unassembled WGS sequence"/>
</dbReference>
<dbReference type="PANTHER" id="PTHR13887:SF56">
    <property type="entry name" value="THIOREDOXIN-LIKE REDUCTASE RV2466C"/>
    <property type="match status" value="1"/>
</dbReference>
<keyword evidence="6" id="KW-1185">Reference proteome</keyword>
<comment type="function">
    <text evidence="1">May be required for disulfide bond formation in some proteins.</text>
</comment>
<dbReference type="Pfam" id="PF13462">
    <property type="entry name" value="Thioredoxin_4"/>
    <property type="match status" value="1"/>
</dbReference>
<dbReference type="OrthoDB" id="8478320at2"/>
<proteinExistence type="inferred from homology"/>
<accession>A0A109BJJ2</accession>
<dbReference type="PATRIC" id="fig|121290.4.peg.2232"/>
<dbReference type="STRING" id="121290.APY04_1349"/>
<evidence type="ECO:0000259" key="4">
    <source>
        <dbReference type="PROSITE" id="PS51352"/>
    </source>
</evidence>
<dbReference type="AlphaFoldDB" id="A0A109BJJ2"/>
<dbReference type="InterPro" id="IPR013766">
    <property type="entry name" value="Thioredoxin_domain"/>
</dbReference>
<feature type="signal peptide" evidence="3">
    <location>
        <begin position="1"/>
        <end position="32"/>
    </location>
</feature>
<evidence type="ECO:0000256" key="2">
    <source>
        <dbReference type="ARBA" id="ARBA00005791"/>
    </source>
</evidence>
<dbReference type="PROSITE" id="PS51352">
    <property type="entry name" value="THIOREDOXIN_2"/>
    <property type="match status" value="1"/>
</dbReference>
<dbReference type="EMBL" id="LMTR01000043">
    <property type="protein sequence ID" value="KWT69849.1"/>
    <property type="molecule type" value="Genomic_DNA"/>
</dbReference>
<keyword evidence="3" id="KW-0732">Signal</keyword>
<dbReference type="InterPro" id="IPR036249">
    <property type="entry name" value="Thioredoxin-like_sf"/>
</dbReference>
<evidence type="ECO:0000313" key="6">
    <source>
        <dbReference type="Proteomes" id="UP000059074"/>
    </source>
</evidence>
<comment type="similarity">
    <text evidence="2">Belongs to the thioredoxin family. DsbA subfamily.</text>
</comment>
<dbReference type="InterPro" id="IPR012336">
    <property type="entry name" value="Thioredoxin-like_fold"/>
</dbReference>
<feature type="domain" description="Thioredoxin" evidence="4">
    <location>
        <begin position="24"/>
        <end position="226"/>
    </location>
</feature>
<dbReference type="SUPFAM" id="SSF52833">
    <property type="entry name" value="Thioredoxin-like"/>
    <property type="match status" value="1"/>
</dbReference>
<dbReference type="Gene3D" id="3.40.30.10">
    <property type="entry name" value="Glutaredoxin"/>
    <property type="match status" value="1"/>
</dbReference>
<dbReference type="PROSITE" id="PS51318">
    <property type="entry name" value="TAT"/>
    <property type="match status" value="1"/>
</dbReference>
<organism evidence="5 6">
    <name type="scientific">Hyphomicrobium sulfonivorans</name>
    <dbReference type="NCBI Taxonomy" id="121290"/>
    <lineage>
        <taxon>Bacteria</taxon>
        <taxon>Pseudomonadati</taxon>
        <taxon>Pseudomonadota</taxon>
        <taxon>Alphaproteobacteria</taxon>
        <taxon>Hyphomicrobiales</taxon>
        <taxon>Hyphomicrobiaceae</taxon>
        <taxon>Hyphomicrobium</taxon>
    </lineage>
</organism>
<protein>
    <submittedName>
        <fullName evidence="5">Periplasmic thiol:disulfide interchange protein DsbA</fullName>
    </submittedName>
</protein>
<gene>
    <name evidence="5" type="ORF">APY04_1349</name>
</gene>
<feature type="chain" id="PRO_5007132635" evidence="3">
    <location>
        <begin position="33"/>
        <end position="228"/>
    </location>
</feature>
<name>A0A109BJJ2_HYPSL</name>